<comment type="caution">
    <text evidence="1">The sequence shown here is derived from an EMBL/GenBank/DDBJ whole genome shotgun (WGS) entry which is preliminary data.</text>
</comment>
<dbReference type="Proteomes" id="UP000532936">
    <property type="component" value="Unassembled WGS sequence"/>
</dbReference>
<sequence>MIAAVGLTFLLLISGASESQSPASRLIGRPDTVEGVEVLPRLTGDTRAARQFEHLTGALDDTGALERTHCMAAAPERSHWSRRVSAPMSGPRFASLVIRDVASCGDAPPNATELRMTYDLTTGDTIDWSNVLPLELIEPRDQADTLDFLYEATVRSKALIAWHADHVLASMDAQTRANCEGRIIDQSQTGGLRIWLDAERGGLAMAPALMGQNADACAQSSIMPTEELRRRGAADELVDAIDTAHRDKGWAAHSSELPL</sequence>
<accession>A0A7W6A4D6</accession>
<gene>
    <name evidence="1" type="ORF">GGR11_001421</name>
</gene>
<organism evidence="1 2">
    <name type="scientific">Brevundimonas mediterranea</name>
    <dbReference type="NCBI Taxonomy" id="74329"/>
    <lineage>
        <taxon>Bacteria</taxon>
        <taxon>Pseudomonadati</taxon>
        <taxon>Pseudomonadota</taxon>
        <taxon>Alphaproteobacteria</taxon>
        <taxon>Caulobacterales</taxon>
        <taxon>Caulobacteraceae</taxon>
        <taxon>Brevundimonas</taxon>
    </lineage>
</organism>
<dbReference type="EMBL" id="JACIDA010000001">
    <property type="protein sequence ID" value="MBB3871907.1"/>
    <property type="molecule type" value="Genomic_DNA"/>
</dbReference>
<name>A0A7W6A4D6_9CAUL</name>
<dbReference type="RefSeq" id="WP_183196035.1">
    <property type="nucleotide sequence ID" value="NZ_JACIDA010000001.1"/>
</dbReference>
<proteinExistence type="predicted"/>
<protein>
    <submittedName>
        <fullName evidence="1">Uncharacterized protein</fullName>
    </submittedName>
</protein>
<reference evidence="1 2" key="1">
    <citation type="submission" date="2020-08" db="EMBL/GenBank/DDBJ databases">
        <title>Genomic Encyclopedia of Type Strains, Phase IV (KMG-IV): sequencing the most valuable type-strain genomes for metagenomic binning, comparative biology and taxonomic classification.</title>
        <authorList>
            <person name="Goeker M."/>
        </authorList>
    </citation>
    <scope>NUCLEOTIDE SEQUENCE [LARGE SCALE GENOMIC DNA]</scope>
    <source>
        <strain evidence="1 2">DSM 14878</strain>
    </source>
</reference>
<dbReference type="AlphaFoldDB" id="A0A7W6A4D6"/>
<evidence type="ECO:0000313" key="2">
    <source>
        <dbReference type="Proteomes" id="UP000532936"/>
    </source>
</evidence>
<evidence type="ECO:0000313" key="1">
    <source>
        <dbReference type="EMBL" id="MBB3871907.1"/>
    </source>
</evidence>